<evidence type="ECO:0000256" key="8">
    <source>
        <dbReference type="SAM" id="Phobius"/>
    </source>
</evidence>
<evidence type="ECO:0000256" key="4">
    <source>
        <dbReference type="ARBA" id="ARBA00022692"/>
    </source>
</evidence>
<dbReference type="InterPro" id="IPR006726">
    <property type="entry name" value="PHBA_efflux_AaeB/fusaric-R"/>
</dbReference>
<organism evidence="9 10">
    <name type="scientific">Methylocella silvestris</name>
    <dbReference type="NCBI Taxonomy" id="199596"/>
    <lineage>
        <taxon>Bacteria</taxon>
        <taxon>Pseudomonadati</taxon>
        <taxon>Pseudomonadota</taxon>
        <taxon>Alphaproteobacteria</taxon>
        <taxon>Hyphomicrobiales</taxon>
        <taxon>Beijerinckiaceae</taxon>
        <taxon>Methylocella</taxon>
    </lineage>
</organism>
<keyword evidence="3" id="KW-1003">Cell membrane</keyword>
<evidence type="ECO:0000256" key="5">
    <source>
        <dbReference type="ARBA" id="ARBA00022989"/>
    </source>
</evidence>
<feature type="transmembrane region" description="Helical" evidence="8">
    <location>
        <begin position="384"/>
        <end position="404"/>
    </location>
</feature>
<accession>A0A2J7TKA6</accession>
<dbReference type="GO" id="GO:0022857">
    <property type="term" value="F:transmembrane transporter activity"/>
    <property type="evidence" value="ECO:0007669"/>
    <property type="project" value="InterPro"/>
</dbReference>
<comment type="subcellular location">
    <subcellularLocation>
        <location evidence="1">Cell membrane</location>
        <topology evidence="1">Multi-pass membrane protein</topology>
    </subcellularLocation>
</comment>
<evidence type="ECO:0000256" key="1">
    <source>
        <dbReference type="ARBA" id="ARBA00004651"/>
    </source>
</evidence>
<keyword evidence="5 8" id="KW-1133">Transmembrane helix</keyword>
<keyword evidence="2" id="KW-0813">Transport</keyword>
<reference evidence="9 10" key="1">
    <citation type="submission" date="2017-10" db="EMBL/GenBank/DDBJ databases">
        <title>Genome announcement of Methylocella silvestris TVC from permafrost.</title>
        <authorList>
            <person name="Wang J."/>
            <person name="Geng K."/>
            <person name="Ul-Haque F."/>
            <person name="Crombie A.T."/>
            <person name="Street L.E."/>
            <person name="Wookey P.A."/>
            <person name="Murrell J.C."/>
            <person name="Pratscher J."/>
        </authorList>
    </citation>
    <scope>NUCLEOTIDE SEQUENCE [LARGE SCALE GENOMIC DNA]</scope>
    <source>
        <strain evidence="9 10">TVC</strain>
    </source>
</reference>
<keyword evidence="4 8" id="KW-0812">Transmembrane</keyword>
<dbReference type="Pfam" id="PF04632">
    <property type="entry name" value="FUSC"/>
    <property type="match status" value="1"/>
</dbReference>
<gene>
    <name evidence="9" type="ORF">CR492_03660</name>
</gene>
<feature type="transmembrane region" description="Helical" evidence="8">
    <location>
        <begin position="282"/>
        <end position="299"/>
    </location>
</feature>
<sequence length="448" mass="47312">MARFGALALSSRAHKKHCARHQPRRGGAEADALCCADDGLDPPAKALSRHPDARRSAGDALHGRRRPRGDFSVSGIGDAIRAEGEALSSIFSELAADLKEASLSGPRARFCAASALSVGVATIVALAMHVDDVWWAAISAFMCSQASLPASLTKGVLRMIGTIVGALVALMLVSWLAYDWVACCLFLFMSTLIGTLGFQLSAHAYAWLLGSITFNFIILLALSSPQNTFYFSIYRIMEVAIGVGSALLIAALFSPKDGGATLSAAGWAGFLDDPQTMARLHALRAAFTVMLIPIVWSYAELPSLAQMAITISAVMAVPAPSAATPDPGLMMVRRALHRLLGCFLGGVIALVCLAAPLTNFVVWLATLMGGVWIGCHLQATPRKIGYVGTQGAIVFIMTLVQGFGPPTSIWPAVERLGGVSFGLVILLLVSIVFEILVPETTPPRLAVD</sequence>
<dbReference type="PANTHER" id="PTHR30509:SF9">
    <property type="entry name" value="MULTIDRUG RESISTANCE PROTEIN MDTO"/>
    <property type="match status" value="1"/>
</dbReference>
<feature type="region of interest" description="Disordered" evidence="7">
    <location>
        <begin position="45"/>
        <end position="69"/>
    </location>
</feature>
<feature type="transmembrane region" description="Helical" evidence="8">
    <location>
        <begin position="179"/>
        <end position="198"/>
    </location>
</feature>
<feature type="transmembrane region" description="Helical" evidence="8">
    <location>
        <begin position="156"/>
        <end position="173"/>
    </location>
</feature>
<name>A0A2J7TKA6_METSI</name>
<evidence type="ECO:0000256" key="6">
    <source>
        <dbReference type="ARBA" id="ARBA00023136"/>
    </source>
</evidence>
<evidence type="ECO:0000313" key="9">
    <source>
        <dbReference type="EMBL" id="PNG27196.1"/>
    </source>
</evidence>
<proteinExistence type="predicted"/>
<evidence type="ECO:0000313" key="10">
    <source>
        <dbReference type="Proteomes" id="UP000236286"/>
    </source>
</evidence>
<feature type="transmembrane region" description="Helical" evidence="8">
    <location>
        <begin position="108"/>
        <end position="127"/>
    </location>
</feature>
<feature type="transmembrane region" description="Helical" evidence="8">
    <location>
        <begin position="416"/>
        <end position="437"/>
    </location>
</feature>
<comment type="caution">
    <text evidence="9">The sequence shown here is derived from an EMBL/GenBank/DDBJ whole genome shotgun (WGS) entry which is preliminary data.</text>
</comment>
<dbReference type="EMBL" id="PDZR01000002">
    <property type="protein sequence ID" value="PNG27196.1"/>
    <property type="molecule type" value="Genomic_DNA"/>
</dbReference>
<dbReference type="GO" id="GO:0005886">
    <property type="term" value="C:plasma membrane"/>
    <property type="evidence" value="ECO:0007669"/>
    <property type="project" value="UniProtKB-SubCell"/>
</dbReference>
<feature type="transmembrane region" description="Helical" evidence="8">
    <location>
        <begin position="229"/>
        <end position="253"/>
    </location>
</feature>
<feature type="transmembrane region" description="Helical" evidence="8">
    <location>
        <begin position="205"/>
        <end position="223"/>
    </location>
</feature>
<feature type="transmembrane region" description="Helical" evidence="8">
    <location>
        <begin position="335"/>
        <end position="354"/>
    </location>
</feature>
<keyword evidence="6 8" id="KW-0472">Membrane</keyword>
<evidence type="ECO:0000256" key="2">
    <source>
        <dbReference type="ARBA" id="ARBA00022448"/>
    </source>
</evidence>
<dbReference type="OrthoDB" id="7374648at2"/>
<protein>
    <recommendedName>
        <fullName evidence="11">FUSC family protein</fullName>
    </recommendedName>
</protein>
<dbReference type="Proteomes" id="UP000236286">
    <property type="component" value="Unassembled WGS sequence"/>
</dbReference>
<dbReference type="AlphaFoldDB" id="A0A2J7TKA6"/>
<evidence type="ECO:0000256" key="7">
    <source>
        <dbReference type="SAM" id="MobiDB-lite"/>
    </source>
</evidence>
<dbReference type="PANTHER" id="PTHR30509">
    <property type="entry name" value="P-HYDROXYBENZOIC ACID EFFLUX PUMP SUBUNIT-RELATED"/>
    <property type="match status" value="1"/>
</dbReference>
<evidence type="ECO:0000256" key="3">
    <source>
        <dbReference type="ARBA" id="ARBA00022475"/>
    </source>
</evidence>
<evidence type="ECO:0008006" key="11">
    <source>
        <dbReference type="Google" id="ProtNLM"/>
    </source>
</evidence>